<sequence>MSTHFDQATKFIRHCLSATLLLFCATLAVPAYASFVNTDFSSGFSAWEGNVNDTDLGDIFADYPDNFALNGSSATLITSAGEIEDYWLISMYQDAVLASLAPNESLWLSLGVSALLSSADDFFFVQLRDLNTNDVIDLSTGGSFDISSMTGGSVTFEFGVIDNDFVLGDELTVSNINFNVTTESVPAPAGTLFVLFGFGYLMWRKGKA</sequence>
<dbReference type="EMBL" id="JAQQXP010000001">
    <property type="protein sequence ID" value="MDC8830026.1"/>
    <property type="molecule type" value="Genomic_DNA"/>
</dbReference>
<feature type="signal peptide" evidence="2">
    <location>
        <begin position="1"/>
        <end position="33"/>
    </location>
</feature>
<feature type="transmembrane region" description="Helical" evidence="1">
    <location>
        <begin position="185"/>
        <end position="203"/>
    </location>
</feature>
<keyword evidence="1" id="KW-0812">Transmembrane</keyword>
<dbReference type="RefSeq" id="WP_273638693.1">
    <property type="nucleotide sequence ID" value="NZ_JAQQXP010000001.1"/>
</dbReference>
<dbReference type="Proteomes" id="UP001218788">
    <property type="component" value="Unassembled WGS sequence"/>
</dbReference>
<proteinExistence type="predicted"/>
<keyword evidence="1" id="KW-0472">Membrane</keyword>
<accession>A0ABT5KZ31</accession>
<reference evidence="3 4" key="1">
    <citation type="submission" date="2022-10" db="EMBL/GenBank/DDBJ databases">
        <title>Alteromonas sp. chi3 Genome sequencing.</title>
        <authorList>
            <person name="Park S."/>
        </authorList>
    </citation>
    <scope>NUCLEOTIDE SEQUENCE [LARGE SCALE GENOMIC DNA]</scope>
    <source>
        <strain evidence="4">chi3</strain>
    </source>
</reference>
<feature type="chain" id="PRO_5047452151" description="PEP-CTERM sorting domain-containing protein" evidence="2">
    <location>
        <begin position="34"/>
        <end position="208"/>
    </location>
</feature>
<organism evidence="3 4">
    <name type="scientific">Alteromonas gilva</name>
    <dbReference type="NCBI Taxonomy" id="2987522"/>
    <lineage>
        <taxon>Bacteria</taxon>
        <taxon>Pseudomonadati</taxon>
        <taxon>Pseudomonadota</taxon>
        <taxon>Gammaproteobacteria</taxon>
        <taxon>Alteromonadales</taxon>
        <taxon>Alteromonadaceae</taxon>
        <taxon>Alteromonas/Salinimonas group</taxon>
        <taxon>Alteromonas</taxon>
    </lineage>
</organism>
<comment type="caution">
    <text evidence="3">The sequence shown here is derived from an EMBL/GenBank/DDBJ whole genome shotgun (WGS) entry which is preliminary data.</text>
</comment>
<evidence type="ECO:0008006" key="5">
    <source>
        <dbReference type="Google" id="ProtNLM"/>
    </source>
</evidence>
<keyword evidence="4" id="KW-1185">Reference proteome</keyword>
<name>A0ABT5KZ31_9ALTE</name>
<evidence type="ECO:0000313" key="3">
    <source>
        <dbReference type="EMBL" id="MDC8830026.1"/>
    </source>
</evidence>
<gene>
    <name evidence="3" type="ORF">OIK42_04520</name>
</gene>
<evidence type="ECO:0000313" key="4">
    <source>
        <dbReference type="Proteomes" id="UP001218788"/>
    </source>
</evidence>
<keyword evidence="2" id="KW-0732">Signal</keyword>
<evidence type="ECO:0000256" key="1">
    <source>
        <dbReference type="SAM" id="Phobius"/>
    </source>
</evidence>
<evidence type="ECO:0000256" key="2">
    <source>
        <dbReference type="SAM" id="SignalP"/>
    </source>
</evidence>
<keyword evidence="1" id="KW-1133">Transmembrane helix</keyword>
<protein>
    <recommendedName>
        <fullName evidence="5">PEP-CTERM sorting domain-containing protein</fullName>
    </recommendedName>
</protein>